<feature type="transmembrane region" description="Helical" evidence="8">
    <location>
        <begin position="125"/>
        <end position="148"/>
    </location>
</feature>
<proteinExistence type="inferred from homology"/>
<evidence type="ECO:0000313" key="11">
    <source>
        <dbReference type="Proteomes" id="UP000184171"/>
    </source>
</evidence>
<dbReference type="InterPro" id="IPR004842">
    <property type="entry name" value="SLC12A_fam"/>
</dbReference>
<feature type="domain" description="Amino acid permease/ SLC12A" evidence="9">
    <location>
        <begin position="22"/>
        <end position="467"/>
    </location>
</feature>
<dbReference type="InterPro" id="IPR004841">
    <property type="entry name" value="AA-permease/SLC12A_dom"/>
</dbReference>
<keyword evidence="11" id="KW-1185">Reference proteome</keyword>
<dbReference type="Gene3D" id="1.20.1740.10">
    <property type="entry name" value="Amino acid/polyamine transporter I"/>
    <property type="match status" value="1"/>
</dbReference>
<feature type="transmembrane region" description="Helical" evidence="8">
    <location>
        <begin position="230"/>
        <end position="253"/>
    </location>
</feature>
<gene>
    <name evidence="10" type="ORF">SAMN02745165_03278</name>
</gene>
<dbReference type="EMBL" id="FQZT01000018">
    <property type="protein sequence ID" value="SHJ82729.1"/>
    <property type="molecule type" value="Genomic_DNA"/>
</dbReference>
<feature type="transmembrane region" description="Helical" evidence="8">
    <location>
        <begin position="95"/>
        <end position="119"/>
    </location>
</feature>
<dbReference type="Pfam" id="PF00324">
    <property type="entry name" value="AA_permease"/>
    <property type="match status" value="1"/>
</dbReference>
<evidence type="ECO:0000259" key="9">
    <source>
        <dbReference type="Pfam" id="PF00324"/>
    </source>
</evidence>
<reference evidence="10 11" key="1">
    <citation type="submission" date="2016-11" db="EMBL/GenBank/DDBJ databases">
        <authorList>
            <person name="Jaros S."/>
            <person name="Januszkiewicz K."/>
            <person name="Wedrychowicz H."/>
        </authorList>
    </citation>
    <scope>NUCLEOTIDE SEQUENCE [LARGE SCALE GENOMIC DNA]</scope>
    <source>
        <strain evidence="10 11">DSM 5091</strain>
    </source>
</reference>
<dbReference type="GO" id="GO:0015377">
    <property type="term" value="F:chloride:monoatomic cation symporter activity"/>
    <property type="evidence" value="ECO:0007669"/>
    <property type="project" value="InterPro"/>
</dbReference>
<dbReference type="PANTHER" id="PTHR11827">
    <property type="entry name" value="SOLUTE CARRIER FAMILY 12, CATION COTRANSPORTERS"/>
    <property type="match status" value="1"/>
</dbReference>
<feature type="transmembrane region" description="Helical" evidence="8">
    <location>
        <begin position="349"/>
        <end position="368"/>
    </location>
</feature>
<feature type="transmembrane region" description="Helical" evidence="8">
    <location>
        <begin position="199"/>
        <end position="218"/>
    </location>
</feature>
<feature type="transmembrane region" description="Helical" evidence="8">
    <location>
        <begin position="273"/>
        <end position="295"/>
    </location>
</feature>
<dbReference type="RefSeq" id="WP_072909814.1">
    <property type="nucleotide sequence ID" value="NZ_FQZT01000018.1"/>
</dbReference>
<evidence type="ECO:0000256" key="8">
    <source>
        <dbReference type="SAM" id="Phobius"/>
    </source>
</evidence>
<organism evidence="10 11">
    <name type="scientific">Malonomonas rubra DSM 5091</name>
    <dbReference type="NCBI Taxonomy" id="1122189"/>
    <lineage>
        <taxon>Bacteria</taxon>
        <taxon>Pseudomonadati</taxon>
        <taxon>Thermodesulfobacteriota</taxon>
        <taxon>Desulfuromonadia</taxon>
        <taxon>Desulfuromonadales</taxon>
        <taxon>Geopsychrobacteraceae</taxon>
        <taxon>Malonomonas</taxon>
    </lineage>
</organism>
<evidence type="ECO:0000256" key="3">
    <source>
        <dbReference type="ARBA" id="ARBA00022448"/>
    </source>
</evidence>
<keyword evidence="6 8" id="KW-0472">Membrane</keyword>
<dbReference type="Proteomes" id="UP000184171">
    <property type="component" value="Unassembled WGS sequence"/>
</dbReference>
<feature type="transmembrane region" description="Helical" evidence="8">
    <location>
        <begin position="16"/>
        <end position="37"/>
    </location>
</feature>
<dbReference type="AlphaFoldDB" id="A0A1M6MGV8"/>
<accession>A0A1M6MGV8</accession>
<keyword evidence="7" id="KW-0175">Coiled coil</keyword>
<evidence type="ECO:0000256" key="5">
    <source>
        <dbReference type="ARBA" id="ARBA00022989"/>
    </source>
</evidence>
<evidence type="ECO:0000313" key="10">
    <source>
        <dbReference type="EMBL" id="SHJ82729.1"/>
    </source>
</evidence>
<dbReference type="PANTHER" id="PTHR11827:SF72">
    <property type="entry name" value="GH08340P"/>
    <property type="match status" value="1"/>
</dbReference>
<evidence type="ECO:0000256" key="1">
    <source>
        <dbReference type="ARBA" id="ARBA00004141"/>
    </source>
</evidence>
<feature type="transmembrane region" description="Helical" evidence="8">
    <location>
        <begin position="389"/>
        <end position="421"/>
    </location>
</feature>
<keyword evidence="3" id="KW-0813">Transport</keyword>
<dbReference type="GO" id="GO:0016020">
    <property type="term" value="C:membrane"/>
    <property type="evidence" value="ECO:0007669"/>
    <property type="project" value="UniProtKB-SubCell"/>
</dbReference>
<evidence type="ECO:0000256" key="2">
    <source>
        <dbReference type="ARBA" id="ARBA00010593"/>
    </source>
</evidence>
<dbReference type="FunFam" id="1.20.1740.10:FF:000013">
    <property type="entry name" value="Solute carrier family 12 member"/>
    <property type="match status" value="1"/>
</dbReference>
<feature type="transmembrane region" description="Helical" evidence="8">
    <location>
        <begin position="49"/>
        <end position="74"/>
    </location>
</feature>
<name>A0A1M6MGV8_MALRU</name>
<evidence type="ECO:0000256" key="4">
    <source>
        <dbReference type="ARBA" id="ARBA00022692"/>
    </source>
</evidence>
<dbReference type="STRING" id="1122189.SAMN02745165_03278"/>
<keyword evidence="5 8" id="KW-1133">Transmembrane helix</keyword>
<protein>
    <submittedName>
        <fullName evidence="10">Transporter, cation-chloride cotransporter (CCC) family</fullName>
    </submittedName>
</protein>
<comment type="subcellular location">
    <subcellularLocation>
        <location evidence="1">Membrane</location>
        <topology evidence="1">Multi-pass membrane protein</topology>
    </subcellularLocation>
</comment>
<feature type="transmembrane region" description="Helical" evidence="8">
    <location>
        <begin position="160"/>
        <end position="179"/>
    </location>
</feature>
<evidence type="ECO:0000256" key="7">
    <source>
        <dbReference type="SAM" id="Coils"/>
    </source>
</evidence>
<evidence type="ECO:0000256" key="6">
    <source>
        <dbReference type="ARBA" id="ARBA00023136"/>
    </source>
</evidence>
<keyword evidence="4 8" id="KW-0812">Transmembrane</keyword>
<comment type="similarity">
    <text evidence="2">Belongs to the SLC12A transporter family.</text>
</comment>
<sequence>MNEADHTPEEPAVKKLGTFAGVFTPSILTILGIILFMRLGYVVGTAGLWQALLILFIANSISVLTSISLSAIATNLTVRGGGDYYLISRTLGLEFGGALGLVLFLAQSVSIGFYCIGFGEVVAGLFGASHIVAQLIALLAILALFVLAWKGADWATRFQYLVMTILVLALISFFLGGLLNWNGQLLTENWSTAAGSPGFWVVFAVFFPAVTGFTQGVSMSGDLENPVKSLPLGTFLAVGVSILVYLAAAVIFAGNLQQDILINDYQAMNRVAFVSLLITAGVFAATLSSAMASFLGAPRILQSLASDKIFPILNLFAKGAGESNNPQRAVLLAGLIAIGTVAMGDLNLIAGIVAMFFLISYGLLNYATYYEARAASPSFRPRFRWFHQYASLAGALICLAVMLAIDWKSGALAVAVLFILYQYLQQTVPQSRWADSRRSYYLQQIRENLLKVSSEPEHQRDWRPQILAYTDSSERRQRLLQFSSWLVGKSGLTTLVRVLEGRGAQLKRKKLEAENELYKDIADSGFPAFPLVITTSAFEVGNPVLLQAFGIGPVRANTLLLNNRELSTQRFFSEEPSDFGRNLRAALRLGFNLVVLDGTDEEWAILDNLPAEDRRIDLYYQPGNSGALMLLFGYLLTRSEYWRHAELRVLMAAQDDDRQATQESLNQELEQARIEAETTIVENCQQQTLVEYSADAGLVLLPLSLKNGQIVDSDGERIEPLLENLPLVALVVAAQEIDLDAEPEEGVAGILAEAEDALAGAQTRLLQAEKEIQEQNQLIESSLQKMLTAQEQGDSESLTNIQADLKLLRAQLDKATRLSAKAEAKVENEKLRLEKLREEHRLVMPHSKEKED</sequence>
<feature type="coiled-coil region" evidence="7">
    <location>
        <begin position="751"/>
        <end position="841"/>
    </location>
</feature>